<sequence length="84" mass="10044">MHITISNMFSDTGCLHFPLYNHLPTITIHRPQKRIQIKKYFHFQKAVMYQHIKWKLYHISLFVGCFCIFYIVNSKLNCISVSLP</sequence>
<accession>A0A0E9X759</accession>
<keyword evidence="1" id="KW-0812">Transmembrane</keyword>
<dbReference type="EMBL" id="GBXM01010872">
    <property type="protein sequence ID" value="JAH97705.1"/>
    <property type="molecule type" value="Transcribed_RNA"/>
</dbReference>
<evidence type="ECO:0000313" key="2">
    <source>
        <dbReference type="EMBL" id="JAH97705.1"/>
    </source>
</evidence>
<name>A0A0E9X759_ANGAN</name>
<organism evidence="2">
    <name type="scientific">Anguilla anguilla</name>
    <name type="common">European freshwater eel</name>
    <name type="synonym">Muraena anguilla</name>
    <dbReference type="NCBI Taxonomy" id="7936"/>
    <lineage>
        <taxon>Eukaryota</taxon>
        <taxon>Metazoa</taxon>
        <taxon>Chordata</taxon>
        <taxon>Craniata</taxon>
        <taxon>Vertebrata</taxon>
        <taxon>Euteleostomi</taxon>
        <taxon>Actinopterygii</taxon>
        <taxon>Neopterygii</taxon>
        <taxon>Teleostei</taxon>
        <taxon>Anguilliformes</taxon>
        <taxon>Anguillidae</taxon>
        <taxon>Anguilla</taxon>
    </lineage>
</organism>
<keyword evidence="1" id="KW-0472">Membrane</keyword>
<reference evidence="2" key="1">
    <citation type="submission" date="2014-11" db="EMBL/GenBank/DDBJ databases">
        <authorList>
            <person name="Amaro Gonzalez C."/>
        </authorList>
    </citation>
    <scope>NUCLEOTIDE SEQUENCE</scope>
</reference>
<feature type="transmembrane region" description="Helical" evidence="1">
    <location>
        <begin position="54"/>
        <end position="72"/>
    </location>
</feature>
<proteinExistence type="predicted"/>
<evidence type="ECO:0000256" key="1">
    <source>
        <dbReference type="SAM" id="Phobius"/>
    </source>
</evidence>
<protein>
    <submittedName>
        <fullName evidence="2">Uncharacterized protein</fullName>
    </submittedName>
</protein>
<keyword evidence="1" id="KW-1133">Transmembrane helix</keyword>
<reference evidence="2" key="2">
    <citation type="journal article" date="2015" name="Fish Shellfish Immunol.">
        <title>Early steps in the European eel (Anguilla anguilla)-Vibrio vulnificus interaction in the gills: Role of the RtxA13 toxin.</title>
        <authorList>
            <person name="Callol A."/>
            <person name="Pajuelo D."/>
            <person name="Ebbesson L."/>
            <person name="Teles M."/>
            <person name="MacKenzie S."/>
            <person name="Amaro C."/>
        </authorList>
    </citation>
    <scope>NUCLEOTIDE SEQUENCE</scope>
</reference>
<dbReference type="AlphaFoldDB" id="A0A0E9X759"/>